<accession>A0A1E4SR52</accession>
<dbReference type="STRING" id="984487.A0A1E4SR52"/>
<dbReference type="PANTHER" id="PTHR15921">
    <property type="entry name" value="PRE-MRNA CLEAVAGE COMPLEX II"/>
    <property type="match status" value="1"/>
</dbReference>
<dbReference type="Pfam" id="PF21936">
    <property type="entry name" value="Pcf11_C"/>
    <property type="match status" value="1"/>
</dbReference>
<keyword evidence="4" id="KW-1185">Reference proteome</keyword>
<dbReference type="GeneID" id="30983235"/>
<evidence type="ECO:0000256" key="1">
    <source>
        <dbReference type="SAM" id="MobiDB-lite"/>
    </source>
</evidence>
<dbReference type="AlphaFoldDB" id="A0A1E4SR52"/>
<dbReference type="InterPro" id="IPR045154">
    <property type="entry name" value="PCF11-like"/>
</dbReference>
<proteinExistence type="predicted"/>
<dbReference type="GO" id="GO:0006369">
    <property type="term" value="P:termination of RNA polymerase II transcription"/>
    <property type="evidence" value="ECO:0007669"/>
    <property type="project" value="InterPro"/>
</dbReference>
<dbReference type="Pfam" id="PF04818">
    <property type="entry name" value="CID"/>
    <property type="match status" value="1"/>
</dbReference>
<dbReference type="OrthoDB" id="2129491at2759"/>
<dbReference type="Proteomes" id="UP000094285">
    <property type="component" value="Unassembled WGS sequence"/>
</dbReference>
<dbReference type="InterPro" id="IPR008942">
    <property type="entry name" value="ENTH_VHS"/>
</dbReference>
<dbReference type="InterPro" id="IPR054127">
    <property type="entry name" value="Pcf11_C"/>
</dbReference>
<feature type="compositionally biased region" description="Low complexity" evidence="1">
    <location>
        <begin position="226"/>
        <end position="249"/>
    </location>
</feature>
<dbReference type="Pfam" id="PF11526">
    <property type="entry name" value="Pfc11_Clp1_ID"/>
    <property type="match status" value="1"/>
</dbReference>
<dbReference type="InterPro" id="IPR021605">
    <property type="entry name" value="Pcf11_Clp1-ID"/>
</dbReference>
<feature type="region of interest" description="Disordered" evidence="1">
    <location>
        <begin position="226"/>
        <end position="254"/>
    </location>
</feature>
<evidence type="ECO:0000313" key="4">
    <source>
        <dbReference type="Proteomes" id="UP000094285"/>
    </source>
</evidence>
<dbReference type="SUPFAM" id="SSF48464">
    <property type="entry name" value="ENTH/VHS domain"/>
    <property type="match status" value="1"/>
</dbReference>
<dbReference type="PANTHER" id="PTHR15921:SF3">
    <property type="entry name" value="PRE-MRNA CLEAVAGE COMPLEX 2 PROTEIN PCF11"/>
    <property type="match status" value="1"/>
</dbReference>
<dbReference type="EMBL" id="KV453909">
    <property type="protein sequence ID" value="ODV81882.1"/>
    <property type="molecule type" value="Genomic_DNA"/>
</dbReference>
<reference evidence="4" key="1">
    <citation type="submission" date="2016-05" db="EMBL/GenBank/DDBJ databases">
        <title>Comparative genomics of biotechnologically important yeasts.</title>
        <authorList>
            <consortium name="DOE Joint Genome Institute"/>
            <person name="Riley R."/>
            <person name="Haridas S."/>
            <person name="Wolfe K.H."/>
            <person name="Lopes M.R."/>
            <person name="Hittinger C.T."/>
            <person name="Goker M."/>
            <person name="Salamov A."/>
            <person name="Wisecaver J."/>
            <person name="Long T.M."/>
            <person name="Aerts A.L."/>
            <person name="Barry K."/>
            <person name="Choi C."/>
            <person name="Clum A."/>
            <person name="Coughlan A.Y."/>
            <person name="Deshpande S."/>
            <person name="Douglass A.P."/>
            <person name="Hanson S.J."/>
            <person name="Klenk H.-P."/>
            <person name="Labutti K."/>
            <person name="Lapidus A."/>
            <person name="Lindquist E."/>
            <person name="Lipzen A."/>
            <person name="Meier-Kolthoff J.P."/>
            <person name="Ohm R.A."/>
            <person name="Otillar R.P."/>
            <person name="Pangilinan J."/>
            <person name="Peng Y."/>
            <person name="Rokas A."/>
            <person name="Rosa C.A."/>
            <person name="Scheuner C."/>
            <person name="Sibirny A.A."/>
            <person name="Slot J.C."/>
            <person name="Stielow J.B."/>
            <person name="Sun H."/>
            <person name="Kurtzman C.P."/>
            <person name="Blackwell M."/>
            <person name="Grigoriev I.V."/>
            <person name="Jeffries T.W."/>
        </authorList>
    </citation>
    <scope>NUCLEOTIDE SEQUENCE [LARGE SCALE GENOMIC DNA]</scope>
    <source>
        <strain evidence="4">NRRL Y-17324</strain>
    </source>
</reference>
<protein>
    <submittedName>
        <fullName evidence="3">Pre-mRNA cleavage and polyadenylation factor I subunit</fullName>
    </submittedName>
</protein>
<dbReference type="InterPro" id="IPR006569">
    <property type="entry name" value="CID_dom"/>
</dbReference>
<dbReference type="InterPro" id="IPR047415">
    <property type="entry name" value="Pcf11_CID"/>
</dbReference>
<dbReference type="GO" id="GO:0005737">
    <property type="term" value="C:cytoplasm"/>
    <property type="evidence" value="ECO:0007669"/>
    <property type="project" value="TreeGrafter"/>
</dbReference>
<sequence>MDDQSSSIVEDYAQSLTELTFNSRPIIDNLTTIARENPLAAEGIIDAITKRIYKCIPDHKLFALFLLDSVCKYAGNSYNILVGEDIFHLYSHVFQYSSEQNRKTKLISLFETWKVTKTKGTNFPLFPSEQLEKIETFLNKAGYLRQKSNSPSNDLSVKQLIGDIDRLLPIFQNKMAHSSNQKLHDRFKALTQLKALLGTQAMTQKDLQAVQSQLKTIKEQELGNSAITPVPTPAVTPRATPRATPISTPGKPQQATTSKAEELFQILVNSGLVNVEQAPVPGSRPVYNLVQPKAKFVPSTNQIPSNSTLQEILNSNLSNSISRLVYGKLKFDKLMVVSKQISVNFQDFLNTNNSSDSLELLYDAKSSKCSICAKRFANDLEGSTKKRLHLDWHFRINKKLANSASKVQSRNWYLDDFDWVNFRDDDLLEFSTNTGAIGLDNIKKEDLGINGSGKPSFVQVPPSDTNMNNKCLVCQENIKASYNDELGEWCWFDCIRLPGEGPDSRKIIHVACFNEANKKRGPDGDLNAKVKREKI</sequence>
<feature type="domain" description="CID" evidence="2">
    <location>
        <begin position="4"/>
        <end position="142"/>
    </location>
</feature>
<evidence type="ECO:0000313" key="3">
    <source>
        <dbReference type="EMBL" id="ODV81882.1"/>
    </source>
</evidence>
<name>A0A1E4SR52_9ASCO</name>
<evidence type="ECO:0000259" key="2">
    <source>
        <dbReference type="PROSITE" id="PS51391"/>
    </source>
</evidence>
<gene>
    <name evidence="3" type="ORF">CANTADRAFT_44370</name>
</gene>
<dbReference type="GO" id="GO:0005849">
    <property type="term" value="C:mRNA cleavage factor complex"/>
    <property type="evidence" value="ECO:0007669"/>
    <property type="project" value="InterPro"/>
</dbReference>
<organism evidence="3 4">
    <name type="scientific">Suhomyces tanzawaensis NRRL Y-17324</name>
    <dbReference type="NCBI Taxonomy" id="984487"/>
    <lineage>
        <taxon>Eukaryota</taxon>
        <taxon>Fungi</taxon>
        <taxon>Dikarya</taxon>
        <taxon>Ascomycota</taxon>
        <taxon>Saccharomycotina</taxon>
        <taxon>Pichiomycetes</taxon>
        <taxon>Debaryomycetaceae</taxon>
        <taxon>Suhomyces</taxon>
    </lineage>
</organism>
<dbReference type="GO" id="GO:0000993">
    <property type="term" value="F:RNA polymerase II complex binding"/>
    <property type="evidence" value="ECO:0007669"/>
    <property type="project" value="InterPro"/>
</dbReference>
<dbReference type="GO" id="GO:0003729">
    <property type="term" value="F:mRNA binding"/>
    <property type="evidence" value="ECO:0007669"/>
    <property type="project" value="InterPro"/>
</dbReference>
<dbReference type="GO" id="GO:0031124">
    <property type="term" value="P:mRNA 3'-end processing"/>
    <property type="evidence" value="ECO:0007669"/>
    <property type="project" value="InterPro"/>
</dbReference>
<dbReference type="SMART" id="SM00582">
    <property type="entry name" value="RPR"/>
    <property type="match status" value="1"/>
</dbReference>
<dbReference type="CDD" id="cd16982">
    <property type="entry name" value="CID_Pcf11"/>
    <property type="match status" value="1"/>
</dbReference>
<dbReference type="RefSeq" id="XP_020067004.1">
    <property type="nucleotide sequence ID" value="XM_020209099.1"/>
</dbReference>
<dbReference type="Gene3D" id="1.25.40.90">
    <property type="match status" value="1"/>
</dbReference>
<dbReference type="PROSITE" id="PS51391">
    <property type="entry name" value="CID"/>
    <property type="match status" value="1"/>
</dbReference>